<dbReference type="SUPFAM" id="SSF56300">
    <property type="entry name" value="Metallo-dependent phosphatases"/>
    <property type="match status" value="1"/>
</dbReference>
<dbReference type="EMBL" id="QXFW01000813">
    <property type="protein sequence ID" value="KAE9002435.1"/>
    <property type="molecule type" value="Genomic_DNA"/>
</dbReference>
<feature type="chain" id="PRO_5025717458" description="Purple acid phosphatase" evidence="3">
    <location>
        <begin position="25"/>
        <end position="552"/>
    </location>
</feature>
<dbReference type="InterPro" id="IPR003961">
    <property type="entry name" value="FN3_dom"/>
</dbReference>
<keyword evidence="1 3" id="KW-0732">Signal</keyword>
<accession>A0A6A3KCP1</accession>
<dbReference type="Pfam" id="PF14008">
    <property type="entry name" value="Metallophos_C"/>
    <property type="match status" value="1"/>
</dbReference>
<dbReference type="Gene3D" id="3.60.21.10">
    <property type="match status" value="1"/>
</dbReference>
<evidence type="ECO:0000256" key="2">
    <source>
        <dbReference type="ARBA" id="ARBA00023180"/>
    </source>
</evidence>
<comment type="similarity">
    <text evidence="3">Belongs to the metallophosphoesterase superfamily. Purple acid phosphatase family.</text>
</comment>
<feature type="signal peptide" evidence="3">
    <location>
        <begin position="1"/>
        <end position="24"/>
    </location>
</feature>
<dbReference type="PROSITE" id="PS50853">
    <property type="entry name" value="FN3"/>
    <property type="match status" value="1"/>
</dbReference>
<dbReference type="Proteomes" id="UP000460718">
    <property type="component" value="Unassembled WGS sequence"/>
</dbReference>
<dbReference type="InterPro" id="IPR025733">
    <property type="entry name" value="PAPs_C"/>
</dbReference>
<dbReference type="EC" id="3.1.3.2" evidence="3"/>
<dbReference type="InterPro" id="IPR029052">
    <property type="entry name" value="Metallo-depent_PP-like"/>
</dbReference>
<evidence type="ECO:0000259" key="4">
    <source>
        <dbReference type="PROSITE" id="PS50853"/>
    </source>
</evidence>
<proteinExistence type="inferred from homology"/>
<dbReference type="InterPro" id="IPR008963">
    <property type="entry name" value="Purple_acid_Pase-like_N"/>
</dbReference>
<dbReference type="PANTHER" id="PTHR45867">
    <property type="entry name" value="PURPLE ACID PHOSPHATASE"/>
    <property type="match status" value="1"/>
</dbReference>
<dbReference type="PANTHER" id="PTHR45867:SF3">
    <property type="entry name" value="ACID PHOSPHATASE TYPE 7"/>
    <property type="match status" value="1"/>
</dbReference>
<evidence type="ECO:0000313" key="5">
    <source>
        <dbReference type="EMBL" id="KAE9002435.1"/>
    </source>
</evidence>
<dbReference type="AlphaFoldDB" id="A0A6A3KCP1"/>
<keyword evidence="2" id="KW-0325">Glycoprotein</keyword>
<name>A0A6A3KCP1_9STRA</name>
<dbReference type="SUPFAM" id="SSF49363">
    <property type="entry name" value="Purple acid phosphatase, N-terminal domain"/>
    <property type="match status" value="1"/>
</dbReference>
<dbReference type="GO" id="GO:0046872">
    <property type="term" value="F:metal ion binding"/>
    <property type="evidence" value="ECO:0007669"/>
    <property type="project" value="InterPro"/>
</dbReference>
<keyword evidence="3" id="KW-0378">Hydrolase</keyword>
<comment type="caution">
    <text evidence="5">The sequence shown here is derived from an EMBL/GenBank/DDBJ whole genome shotgun (WGS) entry which is preliminary data.</text>
</comment>
<reference evidence="5 6" key="1">
    <citation type="submission" date="2018-09" db="EMBL/GenBank/DDBJ databases">
        <title>Genomic investigation of the strawberry pathogen Phytophthora fragariae indicates pathogenicity is determined by transcriptional variation in three key races.</title>
        <authorList>
            <person name="Adams T.M."/>
            <person name="Armitage A.D."/>
            <person name="Sobczyk M.K."/>
            <person name="Bates H.J."/>
            <person name="Dunwell J.M."/>
            <person name="Nellist C.F."/>
            <person name="Harrison R.J."/>
        </authorList>
    </citation>
    <scope>NUCLEOTIDE SEQUENCE [LARGE SCALE GENOMIC DNA]</scope>
    <source>
        <strain evidence="5 6">SCRP245</strain>
    </source>
</reference>
<dbReference type="InterPro" id="IPR004843">
    <property type="entry name" value="Calcineurin-like_PHP"/>
</dbReference>
<dbReference type="CDD" id="cd00839">
    <property type="entry name" value="MPP_PAPs"/>
    <property type="match status" value="1"/>
</dbReference>
<protein>
    <recommendedName>
        <fullName evidence="3">Purple acid phosphatase</fullName>
        <ecNumber evidence="3">3.1.3.2</ecNumber>
    </recommendedName>
</protein>
<dbReference type="InterPro" id="IPR041792">
    <property type="entry name" value="MPP_PAP"/>
</dbReference>
<organism evidence="5 6">
    <name type="scientific">Phytophthora fragariae</name>
    <dbReference type="NCBI Taxonomy" id="53985"/>
    <lineage>
        <taxon>Eukaryota</taxon>
        <taxon>Sar</taxon>
        <taxon>Stramenopiles</taxon>
        <taxon>Oomycota</taxon>
        <taxon>Peronosporomycetes</taxon>
        <taxon>Peronosporales</taxon>
        <taxon>Peronosporaceae</taxon>
        <taxon>Phytophthora</taxon>
    </lineage>
</organism>
<gene>
    <name evidence="5" type="ORF">PF011_g13315</name>
</gene>
<evidence type="ECO:0000256" key="3">
    <source>
        <dbReference type="RuleBase" id="RU361203"/>
    </source>
</evidence>
<comment type="catalytic activity">
    <reaction evidence="3">
        <text>a phosphate monoester + H2O = an alcohol + phosphate</text>
        <dbReference type="Rhea" id="RHEA:15017"/>
        <dbReference type="ChEBI" id="CHEBI:15377"/>
        <dbReference type="ChEBI" id="CHEBI:30879"/>
        <dbReference type="ChEBI" id="CHEBI:43474"/>
        <dbReference type="ChEBI" id="CHEBI:67140"/>
        <dbReference type="EC" id="3.1.3.2"/>
    </reaction>
</comment>
<feature type="domain" description="Fibronectin type-III" evidence="4">
    <location>
        <begin position="95"/>
        <end position="201"/>
    </location>
</feature>
<dbReference type="InterPro" id="IPR015914">
    <property type="entry name" value="PAPs_N"/>
</dbReference>
<dbReference type="Gene3D" id="2.60.40.380">
    <property type="entry name" value="Purple acid phosphatase-like, N-terminal"/>
    <property type="match status" value="1"/>
</dbReference>
<evidence type="ECO:0000256" key="1">
    <source>
        <dbReference type="ARBA" id="ARBA00022729"/>
    </source>
</evidence>
<evidence type="ECO:0000313" key="6">
    <source>
        <dbReference type="Proteomes" id="UP000460718"/>
    </source>
</evidence>
<dbReference type="Pfam" id="PF16656">
    <property type="entry name" value="Pur_ac_phosph_N"/>
    <property type="match status" value="1"/>
</dbReference>
<sequence length="552" mass="60873">MRARSVLQVAVVASVLCAVTSAEAAGIFDKVKSLFHHSNGSESTSGSAVDDNTCVYDWASLSCKPEASCAIQYHFGDVTPSEACRLSRTSDTTKTPQQFHLSFAGRKAGTGMTISWTTFDLEEDPAVWIGSSEGHLTPVNDATIETKSYYKDKDYSLYSYHAIVTGLKPNTEYFYKVGSASSKKFQSAVSSFTTARKSGDDSPFTIAVYGDMGADANAVETNKYVNGLVDKVDFVYHLGDVSYADDAFLSAKTAFGFYYEQVYNKFMNSMTNIMRRMAYMVLVGNHEAECHSPSCLLSDSKLNQLGNYSAFNSRFRMPSNESGGVLNMMYSYEYASVHFTTVSSETDYPHAPSNAYHTHHVYGHFGDQLAWLEEDLKAADANRDKVPWIVVGMHRPMYTIRSCDAGGGPNNDFDALNVQEAFEELFIKYKVDLVLQGHVHAYERQYPVANGSAVMHGVSKDDTIYKNPQAPVYVISGSAGGPEGLYKYKHPESPKWHSVMDNTHYGITLLSVTPTNLTLTTVASGTGAEIDKFSVLKDDQGSATQEKQKKRY</sequence>
<dbReference type="Pfam" id="PF00149">
    <property type="entry name" value="Metallophos"/>
    <property type="match status" value="1"/>
</dbReference>
<dbReference type="GO" id="GO:0003993">
    <property type="term" value="F:acid phosphatase activity"/>
    <property type="evidence" value="ECO:0007669"/>
    <property type="project" value="UniProtKB-EC"/>
</dbReference>